<protein>
    <submittedName>
        <fullName evidence="1">Uncharacterized protein</fullName>
    </submittedName>
</protein>
<keyword evidence="2" id="KW-1185">Reference proteome</keyword>
<organism evidence="1 2">
    <name type="scientific">Glomus cerebriforme</name>
    <dbReference type="NCBI Taxonomy" id="658196"/>
    <lineage>
        <taxon>Eukaryota</taxon>
        <taxon>Fungi</taxon>
        <taxon>Fungi incertae sedis</taxon>
        <taxon>Mucoromycota</taxon>
        <taxon>Glomeromycotina</taxon>
        <taxon>Glomeromycetes</taxon>
        <taxon>Glomerales</taxon>
        <taxon>Glomeraceae</taxon>
        <taxon>Glomus</taxon>
    </lineage>
</organism>
<accession>A0A397T9E4</accession>
<proteinExistence type="predicted"/>
<gene>
    <name evidence="1" type="ORF">C1645_817465</name>
</gene>
<dbReference type="EMBL" id="QKYT01000072">
    <property type="protein sequence ID" value="RIA94873.1"/>
    <property type="molecule type" value="Genomic_DNA"/>
</dbReference>
<name>A0A397T9E4_9GLOM</name>
<dbReference type="Proteomes" id="UP000265703">
    <property type="component" value="Unassembled WGS sequence"/>
</dbReference>
<dbReference type="AlphaFoldDB" id="A0A397T9E4"/>
<reference evidence="1 2" key="1">
    <citation type="submission" date="2018-06" db="EMBL/GenBank/DDBJ databases">
        <title>Comparative genomics reveals the genomic features of Rhizophagus irregularis, R. cerebriforme, R. diaphanum and Gigaspora rosea, and their symbiotic lifestyle signature.</title>
        <authorList>
            <person name="Morin E."/>
            <person name="San Clemente H."/>
            <person name="Chen E.C.H."/>
            <person name="De La Providencia I."/>
            <person name="Hainaut M."/>
            <person name="Kuo A."/>
            <person name="Kohler A."/>
            <person name="Murat C."/>
            <person name="Tang N."/>
            <person name="Roy S."/>
            <person name="Loubradou J."/>
            <person name="Henrissat B."/>
            <person name="Grigoriev I.V."/>
            <person name="Corradi N."/>
            <person name="Roux C."/>
            <person name="Martin F.M."/>
        </authorList>
    </citation>
    <scope>NUCLEOTIDE SEQUENCE [LARGE SCALE GENOMIC DNA]</scope>
    <source>
        <strain evidence="1 2">DAOM 227022</strain>
    </source>
</reference>
<evidence type="ECO:0000313" key="2">
    <source>
        <dbReference type="Proteomes" id="UP000265703"/>
    </source>
</evidence>
<comment type="caution">
    <text evidence="1">The sequence shown here is derived from an EMBL/GenBank/DDBJ whole genome shotgun (WGS) entry which is preliminary data.</text>
</comment>
<sequence>MSGQKQLILGITHCFFEEESTLVASLCLFPNTDDSNDDDAGDEDAGFFLPLVAFFHKLFTFRHQPIKAKPDENEIFSRRSGRETNFHTSKAQNTWCMEYRYIMNSSGANPEKADHNILPVSHKPAGEIQAGSNFGALGIVFFAIVALAESLENFFSSYMFDWVSFANNTSLQVAILIEKFAYKPFRDEY</sequence>
<evidence type="ECO:0000313" key="1">
    <source>
        <dbReference type="EMBL" id="RIA94873.1"/>
    </source>
</evidence>